<sequence length="528" mass="59325">MLAQPHFIDIRVNPEIAHQPDDLKKALAKHIGISIKELSEFKILKRSIDARARQIKYQLRIAYFLKDESVVWPKSEEKNYHQVNDDNPRILVIGSGPAGLFAALKLLEQGLKPVVIERGKDVRARRRDLAKINKEHLVNSESNYCFGEGGAGTYSDGKLYTRSGNKKTIKKILHTFVEHGASEDILVDAHPHIGTNKLPDIITKMRETILKFGGEIHFETKLTDFILKENQLIGIEMNHSEKIYAEACILATGHSARDIFYLLHERNIKIEFKTFAMGVRVEHPQSLIDQIQYKTPERGEYLPPSAYSLVEQVDNKGVYSFCMCPGGIIAPCATTPGEVVTNGWSPSKRNNPYANSGIVVTIDEEELTDFEKYGPLKGLKFQEYIEKKCWQLAGETQRVPAQRLQDFISKRKSTSIPKNSYQPGTTSVEMDSIFPKAMTKRLREGFKKFTQKMKGFDHPDAVILAPESRTSSPVRIPRDENTLEHPELKGLFPCGEGAGYAGGIVSAAIDGERCAEAVMNEITNKTNL</sequence>
<feature type="domain" description="FAD-dependent protein C-terminal" evidence="2">
    <location>
        <begin position="275"/>
        <end position="470"/>
    </location>
</feature>
<dbReference type="PRINTS" id="PR00368">
    <property type="entry name" value="FADPNR"/>
</dbReference>
<dbReference type="InterPro" id="IPR036188">
    <property type="entry name" value="FAD/NAD-bd_sf"/>
</dbReference>
<gene>
    <name evidence="3" type="ORF">ACFQ0R_00565</name>
</gene>
<dbReference type="Pfam" id="PF07992">
    <property type="entry name" value="Pyr_redox_2"/>
    <property type="match status" value="1"/>
</dbReference>
<feature type="domain" description="FAD/NAD(P)-binding" evidence="1">
    <location>
        <begin position="89"/>
        <end position="258"/>
    </location>
</feature>
<dbReference type="InterPro" id="IPR028348">
    <property type="entry name" value="FAD-binding_protein"/>
</dbReference>
<dbReference type="SUPFAM" id="SSF51905">
    <property type="entry name" value="FAD/NAD(P)-binding domain"/>
    <property type="match status" value="1"/>
</dbReference>
<dbReference type="Gene3D" id="3.50.50.60">
    <property type="entry name" value="FAD/NAD(P)-binding domain"/>
    <property type="match status" value="2"/>
</dbReference>
<evidence type="ECO:0000313" key="4">
    <source>
        <dbReference type="Proteomes" id="UP001597049"/>
    </source>
</evidence>
<name>A0ABW3GMY5_9FLAO</name>
<accession>A0ABW3GMY5</accession>
<dbReference type="InterPro" id="IPR049516">
    <property type="entry name" value="FAD-depend_C"/>
</dbReference>
<dbReference type="EMBL" id="JBHTIV010000002">
    <property type="protein sequence ID" value="MFD0931080.1"/>
    <property type="molecule type" value="Genomic_DNA"/>
</dbReference>
<dbReference type="RefSeq" id="WP_379656419.1">
    <property type="nucleotide sequence ID" value="NZ_JBHTIV010000002.1"/>
</dbReference>
<evidence type="ECO:0000259" key="1">
    <source>
        <dbReference type="Pfam" id="PF07992"/>
    </source>
</evidence>
<dbReference type="PRINTS" id="PR00411">
    <property type="entry name" value="PNDRDTASEI"/>
</dbReference>
<evidence type="ECO:0000259" key="2">
    <source>
        <dbReference type="Pfam" id="PF21688"/>
    </source>
</evidence>
<dbReference type="PANTHER" id="PTHR42842">
    <property type="entry name" value="FAD/NAD(P)-BINDING OXIDOREDUCTASE"/>
    <property type="match status" value="1"/>
</dbReference>
<proteinExistence type="predicted"/>
<comment type="caution">
    <text evidence="3">The sequence shown here is derived from an EMBL/GenBank/DDBJ whole genome shotgun (WGS) entry which is preliminary data.</text>
</comment>
<keyword evidence="4" id="KW-1185">Reference proteome</keyword>
<organism evidence="3 4">
    <name type="scientific">Psychroflexus salinarum</name>
    <dbReference type="NCBI Taxonomy" id="546024"/>
    <lineage>
        <taxon>Bacteria</taxon>
        <taxon>Pseudomonadati</taxon>
        <taxon>Bacteroidota</taxon>
        <taxon>Flavobacteriia</taxon>
        <taxon>Flavobacteriales</taxon>
        <taxon>Flavobacteriaceae</taxon>
        <taxon>Psychroflexus</taxon>
    </lineage>
</organism>
<protein>
    <submittedName>
        <fullName evidence="3">NAD(P)/FAD-dependent oxidoreductase</fullName>
    </submittedName>
</protein>
<dbReference type="InterPro" id="IPR023753">
    <property type="entry name" value="FAD/NAD-binding_dom"/>
</dbReference>
<reference evidence="4" key="1">
    <citation type="journal article" date="2019" name="Int. J. Syst. Evol. Microbiol.">
        <title>The Global Catalogue of Microorganisms (GCM) 10K type strain sequencing project: providing services to taxonomists for standard genome sequencing and annotation.</title>
        <authorList>
            <consortium name="The Broad Institute Genomics Platform"/>
            <consortium name="The Broad Institute Genome Sequencing Center for Infectious Disease"/>
            <person name="Wu L."/>
            <person name="Ma J."/>
        </authorList>
    </citation>
    <scope>NUCLEOTIDE SEQUENCE [LARGE SCALE GENOMIC DNA]</scope>
    <source>
        <strain evidence="4">CCUG 56752</strain>
    </source>
</reference>
<dbReference type="PANTHER" id="PTHR42842:SF3">
    <property type="entry name" value="FAD_NAD(P)-BINDING OXIDOREDUCTASE FAMILY PROTEIN"/>
    <property type="match status" value="1"/>
</dbReference>
<evidence type="ECO:0000313" key="3">
    <source>
        <dbReference type="EMBL" id="MFD0931080.1"/>
    </source>
</evidence>
<dbReference type="Proteomes" id="UP001597049">
    <property type="component" value="Unassembled WGS sequence"/>
</dbReference>
<dbReference type="PIRSF" id="PIRSF038984">
    <property type="entry name" value="FAD_binding_protein"/>
    <property type="match status" value="1"/>
</dbReference>
<dbReference type="Pfam" id="PF21688">
    <property type="entry name" value="FAD-depend_C"/>
    <property type="match status" value="1"/>
</dbReference>
<dbReference type="Gene3D" id="3.30.70.2700">
    <property type="match status" value="1"/>
</dbReference>